<feature type="region of interest" description="Disordered" evidence="3">
    <location>
        <begin position="642"/>
        <end position="661"/>
    </location>
</feature>
<comment type="caution">
    <text evidence="5">The sequence shown here is derived from an EMBL/GenBank/DDBJ whole genome shotgun (WGS) entry which is preliminary data.</text>
</comment>
<feature type="region of interest" description="Disordered" evidence="3">
    <location>
        <begin position="747"/>
        <end position="794"/>
    </location>
</feature>
<dbReference type="PROSITE" id="PS00455">
    <property type="entry name" value="AMP_BINDING"/>
    <property type="match status" value="1"/>
</dbReference>
<keyword evidence="2" id="KW-0436">Ligase</keyword>
<dbReference type="InterPro" id="IPR042099">
    <property type="entry name" value="ANL_N_sf"/>
</dbReference>
<reference evidence="5" key="1">
    <citation type="journal article" date="2019" name="Beilstein J. Org. Chem.">
        <title>Nanangenines: drimane sesquiterpenoids as the dominant metabolite cohort of a novel Australian fungus, Aspergillus nanangensis.</title>
        <authorList>
            <person name="Lacey H.J."/>
            <person name="Gilchrist C.L.M."/>
            <person name="Crombie A."/>
            <person name="Kalaitzis J.A."/>
            <person name="Vuong D."/>
            <person name="Rutledge P.J."/>
            <person name="Turner P."/>
            <person name="Pitt J.I."/>
            <person name="Lacey E."/>
            <person name="Chooi Y.H."/>
            <person name="Piggott A.M."/>
        </authorList>
    </citation>
    <scope>NUCLEOTIDE SEQUENCE</scope>
    <source>
        <strain evidence="5">MST-FP2251</strain>
    </source>
</reference>
<evidence type="ECO:0000313" key="6">
    <source>
        <dbReference type="Proteomes" id="UP001194746"/>
    </source>
</evidence>
<dbReference type="InterPro" id="IPR004827">
    <property type="entry name" value="bZIP"/>
</dbReference>
<dbReference type="Proteomes" id="UP001194746">
    <property type="component" value="Unassembled WGS sequence"/>
</dbReference>
<feature type="domain" description="BZIP" evidence="4">
    <location>
        <begin position="657"/>
        <end position="731"/>
    </location>
</feature>
<evidence type="ECO:0000259" key="4">
    <source>
        <dbReference type="SMART" id="SM00338"/>
    </source>
</evidence>
<dbReference type="SMART" id="SM00338">
    <property type="entry name" value="BRLZ"/>
    <property type="match status" value="1"/>
</dbReference>
<evidence type="ECO:0000256" key="2">
    <source>
        <dbReference type="ARBA" id="ARBA00022598"/>
    </source>
</evidence>
<protein>
    <recommendedName>
        <fullName evidence="4">BZIP domain-containing protein</fullName>
    </recommendedName>
</protein>
<dbReference type="AlphaFoldDB" id="A0AAD4CTV6"/>
<dbReference type="InterPro" id="IPR000873">
    <property type="entry name" value="AMP-dep_synth/lig_dom"/>
</dbReference>
<evidence type="ECO:0000313" key="5">
    <source>
        <dbReference type="EMBL" id="KAF9892609.1"/>
    </source>
</evidence>
<evidence type="ECO:0000256" key="1">
    <source>
        <dbReference type="ARBA" id="ARBA00006432"/>
    </source>
</evidence>
<dbReference type="Gene3D" id="3.30.300.30">
    <property type="match status" value="1"/>
</dbReference>
<dbReference type="InterPro" id="IPR046347">
    <property type="entry name" value="bZIP_sf"/>
</dbReference>
<comment type="similarity">
    <text evidence="1">Belongs to the ATP-dependent AMP-binding enzyme family.</text>
</comment>
<sequence>MDLAAVGIAGASLTSIAYLNAKYQLGKDFTSLMTGIQAKREWNARVKKSRISPWFLFLESTEKYAEHEALWTPERGYTFAETYTRSCQYASWLQQLGGVPRQKIAIYMENSADMVFLWMACWAIGACPAFINYNLTGDALAHTVKISTSTIIVSDVALAPNLHAVQDQFASDQTIYPLDEETKDRIFQMPCVRPDDSLAQIAELHDACIMLYTSGTSGFPKACPMSFNMLAFGMVARLKGGACTTPGPGGDRWYNCMPLYHGTGGISTLIAICGGITACLTKKFSVSNFWEEIRQSRATLFIYVGETARYLLSAPPSPLDKVHHVKGMYGNGMRPDVWTRFQERFGIDTVCEFFGASEGVLALSNRARGPFLATAVGHDGLLMRFLMRNKYFAAALDPETGDMQRDPTTGFVVPRSFPEGGELLYALADEREFTGYHENPAATEKRLARNVRRRGDVYYRTSDALRRDKDGRWFFMDRLGDTFRWKSENVSTTEVSAVMGQLPGIVEAVVYGVLVPGHDGRAGCARLYIPPGAQATVNYAQLLKALRQMLPKYAVPVFLRVSGKPAETTGNNKIIKSSLQKEGIDLELTSGEDRLLWAPPGANEYVEFTPADYSLTYPWNLRGKLSLLNIFNFILSTTNDCNMPPSERKGKTAPLATDDHQREKKRLQNRISQQCFREKQTTYIRHLEQFVSSIEKTDEFSSSDAAENLRLIRENHALRESLLQMRKKLLSLSAQAASMAKTGDEIIDKEPNSHESPPVECPALDPAGSETTDNGRSIDDAPTLAPSGTQGQQPILEGWIHGEDGKQIAQSPDTIPIDAHHTKEHATKNDAAKETQPEEASPYRIMDTDISTFFAGDCVRFSPFRGLIISKPPNASTKSPLLLLEAKIHAAMQQFNLVSLHETIAIRPFVTDLSKPDLQQIDNHILADIVHAAAYALIQGSRVGGYSHVMCPPEVFEKVLVWRYNPTSENRNCIELPFRPTEEIEIGTVVYHWQLSSVVEFPEQEAALSVLELFTYLANPTQFSLKGTVDEDGISIPLPDVTARDITDDLKELIVSHRLDQFGERKLPPCIAEEYPFIDMMNIESSPRLRCLGL</sequence>
<gene>
    <name evidence="5" type="ORF">FE257_001011</name>
</gene>
<dbReference type="SUPFAM" id="SSF57959">
    <property type="entry name" value="Leucine zipper domain"/>
    <property type="match status" value="1"/>
</dbReference>
<dbReference type="PANTHER" id="PTHR43107:SF6">
    <property type="entry name" value="ACYL-COA SYNTHETASE FAMILY PROTEIN (CEFD1), PUTATIVE (AFU_ORTHOLOGUE AFUA_6G03630)-RELATED"/>
    <property type="match status" value="1"/>
</dbReference>
<dbReference type="GO" id="GO:0004467">
    <property type="term" value="F:long-chain fatty acid-CoA ligase activity"/>
    <property type="evidence" value="ECO:0007669"/>
    <property type="project" value="TreeGrafter"/>
</dbReference>
<dbReference type="GO" id="GO:0009898">
    <property type="term" value="C:cytoplasmic side of plasma membrane"/>
    <property type="evidence" value="ECO:0007669"/>
    <property type="project" value="TreeGrafter"/>
</dbReference>
<evidence type="ECO:0000256" key="3">
    <source>
        <dbReference type="SAM" id="MobiDB-lite"/>
    </source>
</evidence>
<dbReference type="GO" id="GO:0005324">
    <property type="term" value="F:long-chain fatty acid transmembrane transporter activity"/>
    <property type="evidence" value="ECO:0007669"/>
    <property type="project" value="TreeGrafter"/>
</dbReference>
<dbReference type="PANTHER" id="PTHR43107">
    <property type="entry name" value="LONG-CHAIN FATTY ACID TRANSPORT PROTEIN"/>
    <property type="match status" value="1"/>
</dbReference>
<dbReference type="CDD" id="cd14688">
    <property type="entry name" value="bZIP_YAP"/>
    <property type="match status" value="1"/>
</dbReference>
<dbReference type="GO" id="GO:0003700">
    <property type="term" value="F:DNA-binding transcription factor activity"/>
    <property type="evidence" value="ECO:0007669"/>
    <property type="project" value="InterPro"/>
</dbReference>
<name>A0AAD4CTV6_ASPNN</name>
<dbReference type="EMBL" id="VCAU01000011">
    <property type="protein sequence ID" value="KAF9892609.1"/>
    <property type="molecule type" value="Genomic_DNA"/>
</dbReference>
<dbReference type="InterPro" id="IPR045851">
    <property type="entry name" value="AMP-bd_C_sf"/>
</dbReference>
<dbReference type="Gene3D" id="3.40.50.12780">
    <property type="entry name" value="N-terminal domain of ligase-like"/>
    <property type="match status" value="1"/>
</dbReference>
<proteinExistence type="inferred from homology"/>
<dbReference type="Pfam" id="PF00501">
    <property type="entry name" value="AMP-binding"/>
    <property type="match status" value="1"/>
</dbReference>
<reference evidence="5" key="2">
    <citation type="submission" date="2020-02" db="EMBL/GenBank/DDBJ databases">
        <authorList>
            <person name="Gilchrist C.L.M."/>
            <person name="Chooi Y.-H."/>
        </authorList>
    </citation>
    <scope>NUCLEOTIDE SEQUENCE</scope>
    <source>
        <strain evidence="5">MST-FP2251</strain>
    </source>
</reference>
<accession>A0AAD4CTV6</accession>
<dbReference type="SUPFAM" id="SSF56801">
    <property type="entry name" value="Acetyl-CoA synthetase-like"/>
    <property type="match status" value="1"/>
</dbReference>
<dbReference type="Gene3D" id="1.20.5.170">
    <property type="match status" value="1"/>
</dbReference>
<keyword evidence="6" id="KW-1185">Reference proteome</keyword>
<dbReference type="InterPro" id="IPR020845">
    <property type="entry name" value="AMP-binding_CS"/>
</dbReference>
<dbReference type="GO" id="GO:0044539">
    <property type="term" value="P:long-chain fatty acid import into cell"/>
    <property type="evidence" value="ECO:0007669"/>
    <property type="project" value="TreeGrafter"/>
</dbReference>
<dbReference type="GO" id="GO:0005811">
    <property type="term" value="C:lipid droplet"/>
    <property type="evidence" value="ECO:0007669"/>
    <property type="project" value="TreeGrafter"/>
</dbReference>
<organism evidence="5 6">
    <name type="scientific">Aspergillus nanangensis</name>
    <dbReference type="NCBI Taxonomy" id="2582783"/>
    <lineage>
        <taxon>Eukaryota</taxon>
        <taxon>Fungi</taxon>
        <taxon>Dikarya</taxon>
        <taxon>Ascomycota</taxon>
        <taxon>Pezizomycotina</taxon>
        <taxon>Eurotiomycetes</taxon>
        <taxon>Eurotiomycetidae</taxon>
        <taxon>Eurotiales</taxon>
        <taxon>Aspergillaceae</taxon>
        <taxon>Aspergillus</taxon>
        <taxon>Aspergillus subgen. Circumdati</taxon>
    </lineage>
</organism>
<dbReference type="GO" id="GO:0005777">
    <property type="term" value="C:peroxisome"/>
    <property type="evidence" value="ECO:0007669"/>
    <property type="project" value="TreeGrafter"/>
</dbReference>